<proteinExistence type="predicted"/>
<keyword evidence="1" id="KW-0472">Membrane</keyword>
<evidence type="ECO:0000313" key="2">
    <source>
        <dbReference type="EMBL" id="ROR80787.1"/>
    </source>
</evidence>
<comment type="caution">
    <text evidence="2">The sequence shown here is derived from an EMBL/GenBank/DDBJ whole genome shotgun (WGS) entry which is preliminary data.</text>
</comment>
<reference evidence="2 3" key="1">
    <citation type="submission" date="2018-11" db="EMBL/GenBank/DDBJ databases">
        <title>Sequencing the genomes of 1000 actinobacteria strains.</title>
        <authorList>
            <person name="Klenk H.-P."/>
        </authorList>
    </citation>
    <scope>NUCLEOTIDE SEQUENCE [LARGE SCALE GENOMIC DNA]</scope>
    <source>
        <strain evidence="2 3">DSM 14012</strain>
    </source>
</reference>
<keyword evidence="1" id="KW-1133">Transmembrane helix</keyword>
<sequence length="36" mass="3622">MTVNDILIGVIAFITVFGGIGLVGALVAMSKSGYHG</sequence>
<protein>
    <submittedName>
        <fullName evidence="2">Uncharacterized protein</fullName>
    </submittedName>
</protein>
<keyword evidence="1" id="KW-0812">Transmembrane</keyword>
<feature type="transmembrane region" description="Helical" evidence="1">
    <location>
        <begin position="6"/>
        <end position="29"/>
    </location>
</feature>
<evidence type="ECO:0000313" key="3">
    <source>
        <dbReference type="Proteomes" id="UP000266915"/>
    </source>
</evidence>
<organism evidence="2 3">
    <name type="scientific">Plantibacter flavus</name>
    <dbReference type="NCBI Taxonomy" id="150123"/>
    <lineage>
        <taxon>Bacteria</taxon>
        <taxon>Bacillati</taxon>
        <taxon>Actinomycetota</taxon>
        <taxon>Actinomycetes</taxon>
        <taxon>Micrococcales</taxon>
        <taxon>Microbacteriaceae</taxon>
        <taxon>Plantibacter</taxon>
    </lineage>
</organism>
<evidence type="ECO:0000256" key="1">
    <source>
        <dbReference type="SAM" id="Phobius"/>
    </source>
</evidence>
<dbReference type="AlphaFoldDB" id="A0A3N2BZX1"/>
<dbReference type="EMBL" id="RKHL01000001">
    <property type="protein sequence ID" value="ROR80787.1"/>
    <property type="molecule type" value="Genomic_DNA"/>
</dbReference>
<keyword evidence="3" id="KW-1185">Reference proteome</keyword>
<name>A0A3N2BZX1_9MICO</name>
<gene>
    <name evidence="2" type="ORF">EDD42_0830</name>
</gene>
<accession>A0A3N2BZX1</accession>
<dbReference type="Proteomes" id="UP000266915">
    <property type="component" value="Unassembled WGS sequence"/>
</dbReference>